<dbReference type="Gene3D" id="3.30.420.10">
    <property type="entry name" value="Ribonuclease H-like superfamily/Ribonuclease H"/>
    <property type="match status" value="1"/>
</dbReference>
<comment type="caution">
    <text evidence="2">The sequence shown here is derived from an EMBL/GenBank/DDBJ whole genome shotgun (WGS) entry which is preliminary data.</text>
</comment>
<dbReference type="InterPro" id="IPR036397">
    <property type="entry name" value="RNaseH_sf"/>
</dbReference>
<feature type="non-terminal residue" evidence="2">
    <location>
        <position position="1"/>
    </location>
</feature>
<dbReference type="InterPro" id="IPR012337">
    <property type="entry name" value="RNaseH-like_sf"/>
</dbReference>
<gene>
    <name evidence="2" type="ORF">AVEN_89962_1</name>
</gene>
<dbReference type="EMBL" id="BGPR01043881">
    <property type="protein sequence ID" value="GBO20539.1"/>
    <property type="molecule type" value="Genomic_DNA"/>
</dbReference>
<keyword evidence="3" id="KW-1185">Reference proteome</keyword>
<dbReference type="AlphaFoldDB" id="A0A4Y2V5H7"/>
<name>A0A4Y2V5H7_ARAVE</name>
<sequence>YEYVSREFDTVNPYELPPWDSNPFSWKRSDSPIKNFKSIYTDGSGIGGKIGSGLVCLDKEDNILWQKEVRLKNEASVFLAEAFAIKLALQNIGDEQRIKIYTDSQSVLQAMESTRILASIILDIKNILKNKKYVEFY</sequence>
<dbReference type="InterPro" id="IPR002156">
    <property type="entry name" value="RNaseH_domain"/>
</dbReference>
<reference evidence="2 3" key="1">
    <citation type="journal article" date="2019" name="Sci. Rep.">
        <title>Orb-weaving spider Araneus ventricosus genome elucidates the spidroin gene catalogue.</title>
        <authorList>
            <person name="Kono N."/>
            <person name="Nakamura H."/>
            <person name="Ohtoshi R."/>
            <person name="Moran D.A.P."/>
            <person name="Shinohara A."/>
            <person name="Yoshida Y."/>
            <person name="Fujiwara M."/>
            <person name="Mori M."/>
            <person name="Tomita M."/>
            <person name="Arakawa K."/>
        </authorList>
    </citation>
    <scope>NUCLEOTIDE SEQUENCE [LARGE SCALE GENOMIC DNA]</scope>
</reference>
<evidence type="ECO:0000313" key="2">
    <source>
        <dbReference type="EMBL" id="GBO20539.1"/>
    </source>
</evidence>
<dbReference type="OrthoDB" id="6515318at2759"/>
<feature type="domain" description="RNase H type-1" evidence="1">
    <location>
        <begin position="33"/>
        <end position="137"/>
    </location>
</feature>
<evidence type="ECO:0000313" key="3">
    <source>
        <dbReference type="Proteomes" id="UP000499080"/>
    </source>
</evidence>
<dbReference type="PROSITE" id="PS50879">
    <property type="entry name" value="RNASE_H_1"/>
    <property type="match status" value="1"/>
</dbReference>
<accession>A0A4Y2V5H7</accession>
<proteinExistence type="predicted"/>
<dbReference type="SUPFAM" id="SSF53098">
    <property type="entry name" value="Ribonuclease H-like"/>
    <property type="match status" value="1"/>
</dbReference>
<dbReference type="GO" id="GO:0003676">
    <property type="term" value="F:nucleic acid binding"/>
    <property type="evidence" value="ECO:0007669"/>
    <property type="project" value="InterPro"/>
</dbReference>
<evidence type="ECO:0000259" key="1">
    <source>
        <dbReference type="PROSITE" id="PS50879"/>
    </source>
</evidence>
<dbReference type="Proteomes" id="UP000499080">
    <property type="component" value="Unassembled WGS sequence"/>
</dbReference>
<dbReference type="GO" id="GO:0004523">
    <property type="term" value="F:RNA-DNA hybrid ribonuclease activity"/>
    <property type="evidence" value="ECO:0007669"/>
    <property type="project" value="InterPro"/>
</dbReference>
<protein>
    <recommendedName>
        <fullName evidence="1">RNase H type-1 domain-containing protein</fullName>
    </recommendedName>
</protein>
<organism evidence="2 3">
    <name type="scientific">Araneus ventricosus</name>
    <name type="common">Orbweaver spider</name>
    <name type="synonym">Epeira ventricosa</name>
    <dbReference type="NCBI Taxonomy" id="182803"/>
    <lineage>
        <taxon>Eukaryota</taxon>
        <taxon>Metazoa</taxon>
        <taxon>Ecdysozoa</taxon>
        <taxon>Arthropoda</taxon>
        <taxon>Chelicerata</taxon>
        <taxon>Arachnida</taxon>
        <taxon>Araneae</taxon>
        <taxon>Araneomorphae</taxon>
        <taxon>Entelegynae</taxon>
        <taxon>Araneoidea</taxon>
        <taxon>Araneidae</taxon>
        <taxon>Araneus</taxon>
    </lineage>
</organism>
<dbReference type="Pfam" id="PF13456">
    <property type="entry name" value="RVT_3"/>
    <property type="match status" value="1"/>
</dbReference>